<accession>A0A2C5YG90</accession>
<dbReference type="AlphaFoldDB" id="A0A2C5YG90"/>
<name>A0A2C5YG90_9HYPO</name>
<comment type="caution">
    <text evidence="1">The sequence shown here is derived from an EMBL/GenBank/DDBJ whole genome shotgun (WGS) entry which is preliminary data.</text>
</comment>
<dbReference type="EMBL" id="NJES01000937">
    <property type="protein sequence ID" value="PHH68535.1"/>
    <property type="molecule type" value="Genomic_DNA"/>
</dbReference>
<organism evidence="1 2">
    <name type="scientific">Ophiocordyceps camponoti-rufipedis</name>
    <dbReference type="NCBI Taxonomy" id="2004952"/>
    <lineage>
        <taxon>Eukaryota</taxon>
        <taxon>Fungi</taxon>
        <taxon>Dikarya</taxon>
        <taxon>Ascomycota</taxon>
        <taxon>Pezizomycotina</taxon>
        <taxon>Sordariomycetes</taxon>
        <taxon>Hypocreomycetidae</taxon>
        <taxon>Hypocreales</taxon>
        <taxon>Ophiocordycipitaceae</taxon>
        <taxon>Ophiocordyceps</taxon>
    </lineage>
</organism>
<evidence type="ECO:0000313" key="2">
    <source>
        <dbReference type="Proteomes" id="UP000226431"/>
    </source>
</evidence>
<protein>
    <submittedName>
        <fullName evidence="1">Uncharacterized protein</fullName>
    </submittedName>
</protein>
<keyword evidence="2" id="KW-1185">Reference proteome</keyword>
<reference evidence="1 2" key="1">
    <citation type="submission" date="2017-06" db="EMBL/GenBank/DDBJ databases">
        <title>Ant-infecting Ophiocordyceps genomes reveal a high diversity of potential behavioral manipulation genes and a possible major role for enterotoxins.</title>
        <authorList>
            <person name="De Bekker C."/>
            <person name="Evans H.C."/>
            <person name="Brachmann A."/>
            <person name="Hughes D.P."/>
        </authorList>
    </citation>
    <scope>NUCLEOTIDE SEQUENCE [LARGE SCALE GENOMIC DNA]</scope>
    <source>
        <strain evidence="1 2">Map16</strain>
    </source>
</reference>
<gene>
    <name evidence="1" type="ORF">CDD80_7443</name>
</gene>
<proteinExistence type="predicted"/>
<sequence>MQKGLWATADDQKHDDWRTQGIQRRSDTVLNPNNHVSPHVPPLASAHAAVRKHLGRRGASRPALTMSPHEWVYVLVFAPLDHLARRFMNRITSSANENLRYRNETEDLRRLLNWNHDQEDSRRFPLHAPGHEKTIDLKTVFGQEPVHLSDLKTIRVFDTPRPRPRLPQEGPTKWNITGNVRVSE</sequence>
<evidence type="ECO:0000313" key="1">
    <source>
        <dbReference type="EMBL" id="PHH68535.1"/>
    </source>
</evidence>
<dbReference type="Proteomes" id="UP000226431">
    <property type="component" value="Unassembled WGS sequence"/>
</dbReference>